<dbReference type="EMBL" id="JOJR01000618">
    <property type="protein sequence ID" value="RCN35859.1"/>
    <property type="molecule type" value="Genomic_DNA"/>
</dbReference>
<comment type="caution">
    <text evidence="1">The sequence shown here is derived from an EMBL/GenBank/DDBJ whole genome shotgun (WGS) entry which is preliminary data.</text>
</comment>
<sequence length="148" mass="17136">MFFRSEMDMWSLSPDTRKVWNANGLEVDEPLSLWDAVPEEDPPRRRTILKVETEEALRAAERACSVISKRGKLENLDLKDTKPMQVDDDRPYRTWYPVLSSKRIPAKEIVVCKPNQRAARDERKPAEDGYFVRSRCPTSCDGAHTEKL</sequence>
<keyword evidence="2" id="KW-1185">Reference proteome</keyword>
<protein>
    <submittedName>
        <fullName evidence="1">Uncharacterized protein</fullName>
    </submittedName>
</protein>
<dbReference type="Proteomes" id="UP000252519">
    <property type="component" value="Unassembled WGS sequence"/>
</dbReference>
<reference evidence="1 2" key="1">
    <citation type="submission" date="2014-10" db="EMBL/GenBank/DDBJ databases">
        <title>Draft genome of the hookworm Ancylostoma caninum.</title>
        <authorList>
            <person name="Mitreva M."/>
        </authorList>
    </citation>
    <scope>NUCLEOTIDE SEQUENCE [LARGE SCALE GENOMIC DNA]</scope>
    <source>
        <strain evidence="1 2">Baltimore</strain>
    </source>
</reference>
<dbReference type="AlphaFoldDB" id="A0A368FXZ4"/>
<name>A0A368FXZ4_ANCCA</name>
<evidence type="ECO:0000313" key="1">
    <source>
        <dbReference type="EMBL" id="RCN35859.1"/>
    </source>
</evidence>
<evidence type="ECO:0000313" key="2">
    <source>
        <dbReference type="Proteomes" id="UP000252519"/>
    </source>
</evidence>
<accession>A0A368FXZ4</accession>
<proteinExistence type="predicted"/>
<organism evidence="1 2">
    <name type="scientific">Ancylostoma caninum</name>
    <name type="common">Dog hookworm</name>
    <dbReference type="NCBI Taxonomy" id="29170"/>
    <lineage>
        <taxon>Eukaryota</taxon>
        <taxon>Metazoa</taxon>
        <taxon>Ecdysozoa</taxon>
        <taxon>Nematoda</taxon>
        <taxon>Chromadorea</taxon>
        <taxon>Rhabditida</taxon>
        <taxon>Rhabditina</taxon>
        <taxon>Rhabditomorpha</taxon>
        <taxon>Strongyloidea</taxon>
        <taxon>Ancylostomatidae</taxon>
        <taxon>Ancylostomatinae</taxon>
        <taxon>Ancylostoma</taxon>
    </lineage>
</organism>
<dbReference type="OrthoDB" id="10530963at2759"/>
<gene>
    <name evidence="1" type="ORF">ANCCAN_18268</name>
</gene>